<comment type="caution">
    <text evidence="6">The sequence shown here is derived from an EMBL/GenBank/DDBJ whole genome shotgun (WGS) entry which is preliminary data.</text>
</comment>
<feature type="repeat" description="PPR" evidence="3">
    <location>
        <begin position="431"/>
        <end position="465"/>
    </location>
</feature>
<evidence type="ECO:0000256" key="2">
    <source>
        <dbReference type="ARBA" id="ARBA00022737"/>
    </source>
</evidence>
<dbReference type="Pfam" id="PF17177">
    <property type="entry name" value="PPR_long"/>
    <property type="match status" value="1"/>
</dbReference>
<feature type="repeat" description="PPR" evidence="3">
    <location>
        <begin position="186"/>
        <end position="220"/>
    </location>
</feature>
<feature type="repeat" description="PPR" evidence="3">
    <location>
        <begin position="907"/>
        <end position="941"/>
    </location>
</feature>
<comment type="similarity">
    <text evidence="1">Belongs to the PPR family. P subfamily.</text>
</comment>
<organism evidence="6 7">
    <name type="scientific">Deinandra increscens subsp. villosa</name>
    <dbReference type="NCBI Taxonomy" id="3103831"/>
    <lineage>
        <taxon>Eukaryota</taxon>
        <taxon>Viridiplantae</taxon>
        <taxon>Streptophyta</taxon>
        <taxon>Embryophyta</taxon>
        <taxon>Tracheophyta</taxon>
        <taxon>Spermatophyta</taxon>
        <taxon>Magnoliopsida</taxon>
        <taxon>eudicotyledons</taxon>
        <taxon>Gunneridae</taxon>
        <taxon>Pentapetalae</taxon>
        <taxon>asterids</taxon>
        <taxon>campanulids</taxon>
        <taxon>Asterales</taxon>
        <taxon>Asteraceae</taxon>
        <taxon>Asteroideae</taxon>
        <taxon>Heliantheae alliance</taxon>
        <taxon>Madieae</taxon>
        <taxon>Madiinae</taxon>
        <taxon>Deinandra</taxon>
    </lineage>
</organism>
<name>A0AAP0D6Q4_9ASTR</name>
<dbReference type="EMBL" id="JBCNJP010000016">
    <property type="protein sequence ID" value="KAK9065709.1"/>
    <property type="molecule type" value="Genomic_DNA"/>
</dbReference>
<accession>A0AAP0D6Q4</accession>
<evidence type="ECO:0000259" key="5">
    <source>
        <dbReference type="Pfam" id="PF17177"/>
    </source>
</evidence>
<dbReference type="PANTHER" id="PTHR47936">
    <property type="entry name" value="PPR_LONG DOMAIN-CONTAINING PROTEIN"/>
    <property type="match status" value="1"/>
</dbReference>
<feature type="repeat" description="PPR" evidence="3">
    <location>
        <begin position="361"/>
        <end position="395"/>
    </location>
</feature>
<feature type="repeat" description="PPR" evidence="3">
    <location>
        <begin position="872"/>
        <end position="906"/>
    </location>
</feature>
<dbReference type="GO" id="GO:0009507">
    <property type="term" value="C:chloroplast"/>
    <property type="evidence" value="ECO:0007669"/>
    <property type="project" value="TreeGrafter"/>
</dbReference>
<dbReference type="AlphaFoldDB" id="A0AAP0D6Q4"/>
<protein>
    <recommendedName>
        <fullName evidence="5">PROP1-like PPR domain-containing protein</fullName>
    </recommendedName>
</protein>
<dbReference type="PROSITE" id="PS51375">
    <property type="entry name" value="PPR"/>
    <property type="match status" value="13"/>
</dbReference>
<dbReference type="InterPro" id="IPR011990">
    <property type="entry name" value="TPR-like_helical_dom_sf"/>
</dbReference>
<sequence>MEGLKSSFLNTTPLNCQSSKYPYPLQLSSSSTINIISCSVSPDPWSLSDGNKPKPKSKHPKNPLSDDNARRIIKAKALYLSALRRNQGSQALTPRWIKRSPEQMIQYLEDDRNGHLYGRHVVAAIQRVRSLSGLPDGSYDMRKVMASFVTKLTFREMCTVLKEQRNWRQARDFFAWMKLQFSYRPSVIVYTLMLRTYGQTGKIKLAEETFLEMLEAGCEPDEVACGTMLCAYAKWGRHKAMLSFYSAVQQRGIMLSVSVYNFMLSSLQKKSFHQNVIEIWRHMVVSGVVPNHFTYTVVISSLVKSGLTDEAFKTFEEMKSMGLVPEEVTYNHLITVSCKKGIQDEAIKLYQEMREQRIVPSNFTCASLLSLYYRNGNYSQALSLFSEMERYKVVVDQVIYGLLIRIYGKLGLYEDAMATFEEIDRLGLLSDDKTYISMAQVHLSAGNCEKALDVMKEMKSKSLSFSRYAYNVLLRCYVMKEDTQAAELTFQALSETGFPDCSSCTDLLTLYMKLELTEKAKELIIQIRENKVKFDKVLLKMVMKVYCKENMSSDAERTIHELSRNGLFEEDDNFIQTILMGIHGDFTRLKEAAADPLAFELLITLHMAPETANKMEKTLKLLLNTSNGLLVANQLVVNFMKEGLTSRAESLFDLLLKLGCKLEISTLSSMIYLYGKQNHVELAKKAFEAVADGSSEQKQLYSCMIDVFAKSDKVDEAYMFYIEEDKKGHDVGAVAISMLVYALSNHGKHRDAGNVIKNCFYKNMELDTVAYNSFIKAMLDAGRLNFAVNIYERMLTNGVAPSIQTFNTMITVHGRNRNLDKAIEMLNTARIKGVALDEKAYTNLIFYVGKAGKIDEASILFNQMQEEGIKPGQVSYNIMMNAYANKGLHKEAAQLFNEMQRNSSPPDSYTYLALIRAYAAGEKYKEAEEAISSMKKQEGIPPTCAHYNILLSAYAKTGLLEETERVYELLIGAGLTPDVGCYQTMLRFYLDYGHVEKGVSLFERISARGGAKSDRFIMSAAVYLYRAAGLVMKAEGVLSCMNSLGIPFLKIRVAG</sequence>
<feature type="repeat" description="PPR" evidence="3">
    <location>
        <begin position="767"/>
        <end position="801"/>
    </location>
</feature>
<feature type="repeat" description="PPR" evidence="3">
    <location>
        <begin position="837"/>
        <end position="871"/>
    </location>
</feature>
<evidence type="ECO:0000256" key="1">
    <source>
        <dbReference type="ARBA" id="ARBA00007626"/>
    </source>
</evidence>
<feature type="repeat" description="PPR" evidence="3">
    <location>
        <begin position="943"/>
        <end position="977"/>
    </location>
</feature>
<evidence type="ECO:0000256" key="3">
    <source>
        <dbReference type="PROSITE-ProRule" id="PRU00708"/>
    </source>
</evidence>
<dbReference type="GO" id="GO:0031930">
    <property type="term" value="P:mitochondria-nucleus signaling pathway"/>
    <property type="evidence" value="ECO:0007669"/>
    <property type="project" value="TreeGrafter"/>
</dbReference>
<dbReference type="InterPro" id="IPR033443">
    <property type="entry name" value="PROP1-like_PPR_dom"/>
</dbReference>
<dbReference type="PANTHER" id="PTHR47936:SF1">
    <property type="entry name" value="PENTATRICOPEPTIDE REPEAT-CONTAINING PROTEIN GUN1, CHLOROPLASTIC"/>
    <property type="match status" value="1"/>
</dbReference>
<reference evidence="6 7" key="1">
    <citation type="submission" date="2024-04" db="EMBL/GenBank/DDBJ databases">
        <title>The reference genome of an endangered Asteraceae, Deinandra increscens subsp. villosa, native to the Central Coast of California.</title>
        <authorList>
            <person name="Guilliams M."/>
            <person name="Hasenstab-Lehman K."/>
            <person name="Meyer R."/>
            <person name="Mcevoy S."/>
        </authorList>
    </citation>
    <scope>NUCLEOTIDE SEQUENCE [LARGE SCALE GENOMIC DNA]</scope>
    <source>
        <tissue evidence="6">Leaf</tissue>
    </source>
</reference>
<feature type="region of interest" description="Disordered" evidence="4">
    <location>
        <begin position="46"/>
        <end position="67"/>
    </location>
</feature>
<dbReference type="Gene3D" id="1.25.40.10">
    <property type="entry name" value="Tetratricopeptide repeat domain"/>
    <property type="match status" value="7"/>
</dbReference>
<proteinExistence type="inferred from homology"/>
<gene>
    <name evidence="6" type="ORF">SSX86_015110</name>
</gene>
<keyword evidence="7" id="KW-1185">Reference proteome</keyword>
<dbReference type="NCBIfam" id="TIGR00756">
    <property type="entry name" value="PPR"/>
    <property type="match status" value="10"/>
</dbReference>
<keyword evidence="2" id="KW-0677">Repeat</keyword>
<dbReference type="Pfam" id="PF13041">
    <property type="entry name" value="PPR_2"/>
    <property type="match status" value="3"/>
</dbReference>
<dbReference type="GO" id="GO:0010019">
    <property type="term" value="P:chloroplast-nucleus signaling pathway"/>
    <property type="evidence" value="ECO:0007669"/>
    <property type="project" value="TreeGrafter"/>
</dbReference>
<feature type="repeat" description="PPR" evidence="3">
    <location>
        <begin position="291"/>
        <end position="325"/>
    </location>
</feature>
<dbReference type="InterPro" id="IPR002885">
    <property type="entry name" value="PPR_rpt"/>
</dbReference>
<evidence type="ECO:0000256" key="4">
    <source>
        <dbReference type="SAM" id="MobiDB-lite"/>
    </source>
</evidence>
<evidence type="ECO:0000313" key="7">
    <source>
        <dbReference type="Proteomes" id="UP001408789"/>
    </source>
</evidence>
<feature type="repeat" description="PPR" evidence="3">
    <location>
        <begin position="802"/>
        <end position="836"/>
    </location>
</feature>
<dbReference type="Pfam" id="PF01535">
    <property type="entry name" value="PPR"/>
    <property type="match status" value="4"/>
</dbReference>
<evidence type="ECO:0000313" key="6">
    <source>
        <dbReference type="EMBL" id="KAK9065709.1"/>
    </source>
</evidence>
<feature type="repeat" description="PPR" evidence="3">
    <location>
        <begin position="256"/>
        <end position="290"/>
    </location>
</feature>
<dbReference type="SUPFAM" id="SSF48452">
    <property type="entry name" value="TPR-like"/>
    <property type="match status" value="1"/>
</dbReference>
<feature type="repeat" description="PPR" evidence="3">
    <location>
        <begin position="326"/>
        <end position="360"/>
    </location>
</feature>
<feature type="repeat" description="PPR" evidence="3">
    <location>
        <begin position="396"/>
        <end position="430"/>
    </location>
</feature>
<dbReference type="Pfam" id="PF13812">
    <property type="entry name" value="PPR_3"/>
    <property type="match status" value="1"/>
</dbReference>
<dbReference type="Proteomes" id="UP001408789">
    <property type="component" value="Unassembled WGS sequence"/>
</dbReference>
<feature type="domain" description="PROP1-like PPR" evidence="5">
    <location>
        <begin position="239"/>
        <end position="377"/>
    </location>
</feature>